<protein>
    <submittedName>
        <fullName evidence="1">Uncharacterized protein</fullName>
    </submittedName>
</protein>
<dbReference type="AlphaFoldDB" id="A0A174QMD7"/>
<organism evidence="1 2">
    <name type="scientific">Clostridium baratii</name>
    <dbReference type="NCBI Taxonomy" id="1561"/>
    <lineage>
        <taxon>Bacteria</taxon>
        <taxon>Bacillati</taxon>
        <taxon>Bacillota</taxon>
        <taxon>Clostridia</taxon>
        <taxon>Eubacteriales</taxon>
        <taxon>Clostridiaceae</taxon>
        <taxon>Clostridium</taxon>
    </lineage>
</organism>
<evidence type="ECO:0000313" key="1">
    <source>
        <dbReference type="EMBL" id="CUP74402.1"/>
    </source>
</evidence>
<name>A0A174QMD7_9CLOT</name>
<dbReference type="EMBL" id="CZBO01000001">
    <property type="protein sequence ID" value="CUP74402.1"/>
    <property type="molecule type" value="Genomic_DNA"/>
</dbReference>
<sequence length="113" mass="13452">MINEIQKEIFNLVPEAIDEVPADFNFKKDNAIEIKIADNITNKFYLDDITLQIRIVGLKNNKFNIQDIAENLDKKFNKARFINCRVVRENAWYTSYYDEDKFNAVLQYLIKRI</sequence>
<gene>
    <name evidence="1" type="ORF">ERS852568_00631</name>
</gene>
<proteinExistence type="predicted"/>
<accession>A0A174QMD7</accession>
<reference evidence="1 2" key="1">
    <citation type="submission" date="2015-09" db="EMBL/GenBank/DDBJ databases">
        <authorList>
            <consortium name="Pathogen Informatics"/>
        </authorList>
    </citation>
    <scope>NUCLEOTIDE SEQUENCE [LARGE SCALE GENOMIC DNA]</scope>
    <source>
        <strain evidence="1 2">2789STDY5834956</strain>
    </source>
</reference>
<dbReference type="Proteomes" id="UP000095563">
    <property type="component" value="Unassembled WGS sequence"/>
</dbReference>
<dbReference type="RefSeq" id="WP_055206677.1">
    <property type="nucleotide sequence ID" value="NZ_CZBO01000001.1"/>
</dbReference>
<evidence type="ECO:0000313" key="2">
    <source>
        <dbReference type="Proteomes" id="UP000095563"/>
    </source>
</evidence>